<dbReference type="PANTHER" id="PTHR43884:SF12">
    <property type="entry name" value="ISOVALERYL-COA DEHYDROGENASE, MITOCHONDRIAL-RELATED"/>
    <property type="match status" value="1"/>
</dbReference>
<dbReference type="RefSeq" id="WP_113694019.1">
    <property type="nucleotide sequence ID" value="NZ_CP015163.1"/>
</dbReference>
<protein>
    <recommendedName>
        <fullName evidence="6">Oxidoreductase</fullName>
    </recommendedName>
</protein>
<evidence type="ECO:0000313" key="5">
    <source>
        <dbReference type="Proteomes" id="UP000250434"/>
    </source>
</evidence>
<evidence type="ECO:0000256" key="1">
    <source>
        <dbReference type="ARBA" id="ARBA00023002"/>
    </source>
</evidence>
<reference evidence="4 5" key="1">
    <citation type="submission" date="2016-04" db="EMBL/GenBank/DDBJ databases">
        <title>Complete genome sequence and analysis of deep-sea sediment isolate, Amycolatopsis sp. WP1.</title>
        <authorList>
            <person name="Wang H."/>
            <person name="Chen S."/>
            <person name="Wu Q."/>
        </authorList>
    </citation>
    <scope>NUCLEOTIDE SEQUENCE [LARGE SCALE GENOMIC DNA]</scope>
    <source>
        <strain evidence="4 5">WP1</strain>
    </source>
</reference>
<dbReference type="Gene3D" id="2.40.110.10">
    <property type="entry name" value="Butyryl-CoA Dehydrogenase, subunit A, domain 2"/>
    <property type="match status" value="1"/>
</dbReference>
<proteinExistence type="predicted"/>
<dbReference type="Proteomes" id="UP000250434">
    <property type="component" value="Chromosome"/>
</dbReference>
<dbReference type="SUPFAM" id="SSF47203">
    <property type="entry name" value="Acyl-CoA dehydrogenase C-terminal domain-like"/>
    <property type="match status" value="1"/>
</dbReference>
<dbReference type="InterPro" id="IPR036250">
    <property type="entry name" value="AcylCo_DH-like_C"/>
</dbReference>
<evidence type="ECO:0000259" key="2">
    <source>
        <dbReference type="Pfam" id="PF02771"/>
    </source>
</evidence>
<keyword evidence="1" id="KW-0560">Oxidoreductase</keyword>
<gene>
    <name evidence="4" type="ORF">A4R43_21535</name>
</gene>
<dbReference type="Pfam" id="PF08028">
    <property type="entry name" value="Acyl-CoA_dh_2"/>
    <property type="match status" value="1"/>
</dbReference>
<keyword evidence="5" id="KW-1185">Reference proteome</keyword>
<dbReference type="Gene3D" id="1.20.140.10">
    <property type="entry name" value="Butyryl-CoA Dehydrogenase, subunit A, domain 3"/>
    <property type="match status" value="1"/>
</dbReference>
<dbReference type="GO" id="GO:0003995">
    <property type="term" value="F:acyl-CoA dehydrogenase activity"/>
    <property type="evidence" value="ECO:0007669"/>
    <property type="project" value="TreeGrafter"/>
</dbReference>
<dbReference type="PIRSF" id="PIRSF016578">
    <property type="entry name" value="HsaA"/>
    <property type="match status" value="1"/>
</dbReference>
<dbReference type="SUPFAM" id="SSF56645">
    <property type="entry name" value="Acyl-CoA dehydrogenase NM domain-like"/>
    <property type="match status" value="1"/>
</dbReference>
<sequence length="381" mass="40043">MRQDLMAAIDGLAPQLTEAAGEADAERRLADKTVAAMQEAGLFRAAVPKRYGGGEASLRTHIDVAAAVAAIDGSAGWLTGLWNGNNWCVALFPEQAQDDVWGGNPDALVSGALKPSGPVRKVPGGYRLSGAWSYASGIWHAEWTIAAAVLDDGPAAFLVPREDFEVVDEWYMAGMRSTGSNRFVVDDAFVPDHRVLPLGPVVGGANVTPEVAPAYRTAMVPTLVLMVAAPQLGLGRAALSHVVEAAAHKGIAFTSFARQAESVGFQLQVAEAAAAMDTAELHLYRAAGALEQHAADAVYPGELLRARYRSDAAVASRSINRALETLMTAHGSSGFADASPVQRIWRDASVAARHGMLVPQVNLEIYGAALLGVPNTVTPFA</sequence>
<accession>A0A344L9N7</accession>
<organism evidence="4 5">
    <name type="scientific">Amycolatopsis albispora</name>
    <dbReference type="NCBI Taxonomy" id="1804986"/>
    <lineage>
        <taxon>Bacteria</taxon>
        <taxon>Bacillati</taxon>
        <taxon>Actinomycetota</taxon>
        <taxon>Actinomycetes</taxon>
        <taxon>Pseudonocardiales</taxon>
        <taxon>Pseudonocardiaceae</taxon>
        <taxon>Amycolatopsis</taxon>
    </lineage>
</organism>
<dbReference type="AlphaFoldDB" id="A0A344L9N7"/>
<evidence type="ECO:0000313" key="4">
    <source>
        <dbReference type="EMBL" id="AXB44761.1"/>
    </source>
</evidence>
<dbReference type="InterPro" id="IPR037069">
    <property type="entry name" value="AcylCoA_DH/ox_N_sf"/>
</dbReference>
<feature type="domain" description="Acyl-CoA dehydrogenase/oxidase N-terminal" evidence="2">
    <location>
        <begin position="15"/>
        <end position="97"/>
    </location>
</feature>
<dbReference type="Pfam" id="PF02771">
    <property type="entry name" value="Acyl-CoA_dh_N"/>
    <property type="match status" value="1"/>
</dbReference>
<dbReference type="EMBL" id="CP015163">
    <property type="protein sequence ID" value="AXB44761.1"/>
    <property type="molecule type" value="Genomic_DNA"/>
</dbReference>
<dbReference type="PANTHER" id="PTHR43884">
    <property type="entry name" value="ACYL-COA DEHYDROGENASE"/>
    <property type="match status" value="1"/>
</dbReference>
<dbReference type="KEGG" id="aab:A4R43_21535"/>
<dbReference type="InterPro" id="IPR009100">
    <property type="entry name" value="AcylCoA_DH/oxidase_NM_dom_sf"/>
</dbReference>
<dbReference type="InterPro" id="IPR013786">
    <property type="entry name" value="AcylCoA_DH/ox_N"/>
</dbReference>
<dbReference type="Gene3D" id="1.10.540.10">
    <property type="entry name" value="Acyl-CoA dehydrogenase/oxidase, N-terminal domain"/>
    <property type="match status" value="1"/>
</dbReference>
<dbReference type="OrthoDB" id="3402961at2"/>
<evidence type="ECO:0008006" key="6">
    <source>
        <dbReference type="Google" id="ProtNLM"/>
    </source>
</evidence>
<dbReference type="InterPro" id="IPR013107">
    <property type="entry name" value="Acyl-CoA_DH_C"/>
</dbReference>
<dbReference type="InterPro" id="IPR046373">
    <property type="entry name" value="Acyl-CoA_Oxase/DH_mid-dom_sf"/>
</dbReference>
<dbReference type="GO" id="GO:0050660">
    <property type="term" value="F:flavin adenine dinucleotide binding"/>
    <property type="evidence" value="ECO:0007669"/>
    <property type="project" value="InterPro"/>
</dbReference>
<feature type="domain" description="Acyl-CoA dehydrogenase C-terminal" evidence="3">
    <location>
        <begin position="225"/>
        <end position="357"/>
    </location>
</feature>
<name>A0A344L9N7_9PSEU</name>
<evidence type="ECO:0000259" key="3">
    <source>
        <dbReference type="Pfam" id="PF08028"/>
    </source>
</evidence>